<accession>X0U130</accession>
<dbReference type="AlphaFoldDB" id="X0U130"/>
<dbReference type="PANTHER" id="PTHR43306:SF1">
    <property type="entry name" value="7,8-DIHYDRO-6-HYDROXYMETHYLPTERIN DIMETHYLTRANSFERASE"/>
    <property type="match status" value="1"/>
</dbReference>
<feature type="non-terminal residue" evidence="1">
    <location>
        <position position="1"/>
    </location>
</feature>
<proteinExistence type="predicted"/>
<protein>
    <recommendedName>
        <fullName evidence="2">Radical SAM protein</fullName>
    </recommendedName>
</protein>
<name>X0U130_9ZZZZ</name>
<comment type="caution">
    <text evidence="1">The sequence shown here is derived from an EMBL/GenBank/DDBJ whole genome shotgun (WGS) entry which is preliminary data.</text>
</comment>
<reference evidence="1" key="1">
    <citation type="journal article" date="2014" name="Front. Microbiol.">
        <title>High frequency of phylogenetically diverse reductive dehalogenase-homologous genes in deep subseafloor sedimentary metagenomes.</title>
        <authorList>
            <person name="Kawai M."/>
            <person name="Futagami T."/>
            <person name="Toyoda A."/>
            <person name="Takaki Y."/>
            <person name="Nishi S."/>
            <person name="Hori S."/>
            <person name="Arai W."/>
            <person name="Tsubouchi T."/>
            <person name="Morono Y."/>
            <person name="Uchiyama I."/>
            <person name="Ito T."/>
            <person name="Fujiyama A."/>
            <person name="Inagaki F."/>
            <person name="Takami H."/>
        </authorList>
    </citation>
    <scope>NUCLEOTIDE SEQUENCE</scope>
    <source>
        <strain evidence="1">Expedition CK06-06</strain>
    </source>
</reference>
<evidence type="ECO:0000313" key="1">
    <source>
        <dbReference type="EMBL" id="GAF82155.1"/>
    </source>
</evidence>
<evidence type="ECO:0008006" key="2">
    <source>
        <dbReference type="Google" id="ProtNLM"/>
    </source>
</evidence>
<sequence>LSDIVKYAAENIDVIRGVNFQPISFCGRLENVTEDHIKNGRTDYAEMMKVLEKGLDGQISKEDFYPVPFVYPISKLIEVLKEEKQVEFTANPMCGGATYVFVEDGKLTPITRFMDVEGFVKFIDELSKKSGMLKKVKIVSSFIKNAGKYIDKEKAPKGLNMTDLIINALTTGDYNSLKAFHYSSLYIGSMWFQDAWNLNIERLKRCVIHYSTLEGVVPFCAYNGLGIGEKIRKKHSISIKEWEEKTERKLRDDLWKNGPVN</sequence>
<dbReference type="InterPro" id="IPR034474">
    <property type="entry name" value="Methyltransferase_Class_D"/>
</dbReference>
<gene>
    <name evidence="1" type="ORF">S01H1_18620</name>
</gene>
<dbReference type="PANTHER" id="PTHR43306">
    <property type="entry name" value="7,8-DIHYDRO-6-HYDROXYMETHYLPTERIN DIMETHYLTRANSFERASE"/>
    <property type="match status" value="1"/>
</dbReference>
<dbReference type="EMBL" id="BARS01009972">
    <property type="protein sequence ID" value="GAF82155.1"/>
    <property type="molecule type" value="Genomic_DNA"/>
</dbReference>
<organism evidence="1">
    <name type="scientific">marine sediment metagenome</name>
    <dbReference type="NCBI Taxonomy" id="412755"/>
    <lineage>
        <taxon>unclassified sequences</taxon>
        <taxon>metagenomes</taxon>
        <taxon>ecological metagenomes</taxon>
    </lineage>
</organism>